<evidence type="ECO:0000256" key="1">
    <source>
        <dbReference type="SAM" id="Phobius"/>
    </source>
</evidence>
<gene>
    <name evidence="3" type="ORF">AMHIJAGA_00818</name>
</gene>
<dbReference type="AlphaFoldDB" id="A0A2X0SPN7"/>
<dbReference type="RefSeq" id="WP_127093690.1">
    <property type="nucleotide sequence ID" value="NZ_OGTW02000020.1"/>
</dbReference>
<keyword evidence="1" id="KW-1133">Transmembrane helix</keyword>
<reference evidence="3" key="2">
    <citation type="submission" date="2018-05" db="EMBL/GenBank/DDBJ databases">
        <authorList>
            <person name="Lanie J.A."/>
            <person name="Ng W.-L."/>
            <person name="Kazmierczak K.M."/>
            <person name="Andrzejewski T.M."/>
            <person name="Davidsen T.M."/>
            <person name="Wayne K.J."/>
            <person name="Tettelin H."/>
            <person name="Glass J.I."/>
            <person name="Rusch D."/>
            <person name="Podicherti R."/>
            <person name="Tsui H.-C.T."/>
            <person name="Winkler M.E."/>
        </authorList>
    </citation>
    <scope>NUCLEOTIDE SEQUENCE</scope>
    <source>
        <strain evidence="3">Lactococcus lactis</strain>
    </source>
</reference>
<dbReference type="EMBL" id="OGTW02000020">
    <property type="protein sequence ID" value="SPS10885.1"/>
    <property type="molecule type" value="Genomic_DNA"/>
</dbReference>
<dbReference type="EMBL" id="OGTW01000020">
    <property type="protein sequence ID" value="SPB24313.1"/>
    <property type="molecule type" value="Genomic_DNA"/>
</dbReference>
<evidence type="ECO:0000313" key="3">
    <source>
        <dbReference type="EMBL" id="SPS10885.1"/>
    </source>
</evidence>
<proteinExistence type="predicted"/>
<keyword evidence="1" id="KW-0472">Membrane</keyword>
<feature type="transmembrane region" description="Helical" evidence="1">
    <location>
        <begin position="70"/>
        <end position="90"/>
    </location>
</feature>
<organism evidence="3 4">
    <name type="scientific">Lactococcus lactis</name>
    <dbReference type="NCBI Taxonomy" id="1358"/>
    <lineage>
        <taxon>Bacteria</taxon>
        <taxon>Bacillati</taxon>
        <taxon>Bacillota</taxon>
        <taxon>Bacilli</taxon>
        <taxon>Lactobacillales</taxon>
        <taxon>Streptococcaceae</taxon>
        <taxon>Lactococcus</taxon>
    </lineage>
</organism>
<sequence length="154" mass="17582">MDKKRLKRKLIVYAISVIVCLILVLVLLALFEGFKVHKLNFTLDIILLTLKERLLHPITTVTGYIKTKNIAFYVGIAFSFFYPLYVLLAGNRNKTKKDKNSQAHGTARFSTIAEVIKGNNFIVKKQKTVQEEFKQSLIYTVDQLNKAGTTKTRS</sequence>
<feature type="transmembrane region" description="Helical" evidence="1">
    <location>
        <begin position="12"/>
        <end position="31"/>
    </location>
</feature>
<accession>A0A2X0SPN7</accession>
<evidence type="ECO:0000313" key="4">
    <source>
        <dbReference type="Proteomes" id="UP000279235"/>
    </source>
</evidence>
<name>A0A2X0SPN7_9LACT</name>
<reference evidence="2" key="1">
    <citation type="submission" date="2018-01" db="EMBL/GenBank/DDBJ databases">
        <authorList>
            <person name="Gaut B.S."/>
            <person name="Morton B.R."/>
            <person name="Clegg M.T."/>
            <person name="Duvall M.R."/>
        </authorList>
    </citation>
    <scope>NUCLEOTIDE SEQUENCE</scope>
    <source>
        <strain evidence="2">Lactococcus lactis</strain>
    </source>
</reference>
<protein>
    <submittedName>
        <fullName evidence="3">Uncharacterized protein</fullName>
    </submittedName>
</protein>
<reference evidence="4" key="3">
    <citation type="submission" date="2018-05" db="EMBL/GenBank/DDBJ databases">
        <authorList>
            <person name="Duru I."/>
        </authorList>
    </citation>
    <scope>NUCLEOTIDE SEQUENCE [LARGE SCALE GENOMIC DNA]</scope>
</reference>
<keyword evidence="1" id="KW-0812">Transmembrane</keyword>
<dbReference type="Proteomes" id="UP000279235">
    <property type="component" value="Unassembled WGS sequence"/>
</dbReference>
<evidence type="ECO:0000313" key="2">
    <source>
        <dbReference type="EMBL" id="SPB24313.1"/>
    </source>
</evidence>